<evidence type="ECO:0000256" key="1">
    <source>
        <dbReference type="SAM" id="SignalP"/>
    </source>
</evidence>
<keyword evidence="1" id="KW-0732">Signal</keyword>
<evidence type="ECO:0000313" key="2">
    <source>
        <dbReference type="EMBL" id="KAF9764730.1"/>
    </source>
</evidence>
<feature type="chain" id="PRO_5040352243" evidence="1">
    <location>
        <begin position="24"/>
        <end position="407"/>
    </location>
</feature>
<sequence length="407" mass="47612">MNVFRCFLHFCYVFGSFITETVTKNNCWKSLRNGAENENLYLSPEIQCFCSVERNENSTTTSQYPGNCFYENPKNVPIVEIKSQNHNFYQEKSQNIDTTLNDLSLTSSCDDLICLNEIISYCCIFNTLMTKKKFFKKCCKLKKIVENNKFKTNKNVSRQYIVQILYNPSRIDLFIFRKYPEMIGMFVDLLSKYERLSLEDILLVIAHFSVIKTNIHLTLAGVYNETTNIPLSIQLGRNYMFTEGLYIHVEEIYKILNDGANVFLTQYNQLLETLRDKTSSSKADVIINELKMITFMINPSSFNLIKTYFEESIFIDSRRCVFEMRNDECSVCCNIAQTLGYTYGLILGTLNKINQKGKFKFDISFWDRYSKAFNHINQYKGNIYAILKVNDIISIIYDMLNKRILQN</sequence>
<organism evidence="2 3">
    <name type="scientific">Nosema granulosis</name>
    <dbReference type="NCBI Taxonomy" id="83296"/>
    <lineage>
        <taxon>Eukaryota</taxon>
        <taxon>Fungi</taxon>
        <taxon>Fungi incertae sedis</taxon>
        <taxon>Microsporidia</taxon>
        <taxon>Nosematidae</taxon>
        <taxon>Nosema</taxon>
    </lineage>
</organism>
<gene>
    <name evidence="2" type="ORF">NGRA_0339</name>
</gene>
<feature type="signal peptide" evidence="1">
    <location>
        <begin position="1"/>
        <end position="23"/>
    </location>
</feature>
<dbReference type="AlphaFoldDB" id="A0A9P6H1K7"/>
<accession>A0A9P6H1K7</accession>
<name>A0A9P6H1K7_9MICR</name>
<dbReference type="Proteomes" id="UP000740883">
    <property type="component" value="Unassembled WGS sequence"/>
</dbReference>
<keyword evidence="3" id="KW-1185">Reference proteome</keyword>
<dbReference type="EMBL" id="SBJO01000011">
    <property type="protein sequence ID" value="KAF9764730.1"/>
    <property type="molecule type" value="Genomic_DNA"/>
</dbReference>
<reference evidence="2 3" key="1">
    <citation type="journal article" date="2020" name="Genome Biol. Evol.">
        <title>Comparative genomics of strictly vertically transmitted, feminizing microsporidia endosymbionts of amphipod crustaceans.</title>
        <authorList>
            <person name="Cormier A."/>
            <person name="Chebbi M.A."/>
            <person name="Giraud I."/>
            <person name="Wattier R."/>
            <person name="Teixeira M."/>
            <person name="Gilbert C."/>
            <person name="Rigaud T."/>
            <person name="Cordaux R."/>
        </authorList>
    </citation>
    <scope>NUCLEOTIDE SEQUENCE [LARGE SCALE GENOMIC DNA]</scope>
    <source>
        <strain evidence="2 3">Ou3-Ou53</strain>
    </source>
</reference>
<proteinExistence type="predicted"/>
<protein>
    <submittedName>
        <fullName evidence="2">Uncharacterized protein</fullName>
    </submittedName>
</protein>
<comment type="caution">
    <text evidence="2">The sequence shown here is derived from an EMBL/GenBank/DDBJ whole genome shotgun (WGS) entry which is preliminary data.</text>
</comment>
<evidence type="ECO:0000313" key="3">
    <source>
        <dbReference type="Proteomes" id="UP000740883"/>
    </source>
</evidence>